<sequence>MAPPPSALGRNIRPSRCASSWREPNVPETCTATAASGKSMEKLATLDTTSVATSPRRKASNSASRSLVLVDP</sequence>
<gene>
    <name evidence="2" type="ORF">ERS007688_04301</name>
</gene>
<organism evidence="2 3">
    <name type="scientific">Mycobacterium tuberculosis</name>
    <dbReference type="NCBI Taxonomy" id="1773"/>
    <lineage>
        <taxon>Bacteria</taxon>
        <taxon>Bacillati</taxon>
        <taxon>Actinomycetota</taxon>
        <taxon>Actinomycetes</taxon>
        <taxon>Mycobacteriales</taxon>
        <taxon>Mycobacteriaceae</taxon>
        <taxon>Mycobacterium</taxon>
        <taxon>Mycobacterium tuberculosis complex</taxon>
    </lineage>
</organism>
<reference evidence="2 3" key="1">
    <citation type="submission" date="2015-03" db="EMBL/GenBank/DDBJ databases">
        <authorList>
            <consortium name="Pathogen Informatics"/>
        </authorList>
    </citation>
    <scope>NUCLEOTIDE SEQUENCE [LARGE SCALE GENOMIC DNA]</scope>
    <source>
        <strain evidence="2 3">H09601792</strain>
    </source>
</reference>
<dbReference type="EMBL" id="CFOH01001209">
    <property type="protein sequence ID" value="CFE81426.1"/>
    <property type="molecule type" value="Genomic_DNA"/>
</dbReference>
<dbReference type="Proteomes" id="UP000046947">
    <property type="component" value="Unassembled WGS sequence"/>
</dbReference>
<name>A0A655JI74_MYCTX</name>
<feature type="region of interest" description="Disordered" evidence="1">
    <location>
        <begin position="1"/>
        <end position="72"/>
    </location>
</feature>
<accession>A0A655JI74</accession>
<evidence type="ECO:0000256" key="1">
    <source>
        <dbReference type="SAM" id="MobiDB-lite"/>
    </source>
</evidence>
<proteinExistence type="predicted"/>
<evidence type="ECO:0000313" key="2">
    <source>
        <dbReference type="EMBL" id="CFE81426.1"/>
    </source>
</evidence>
<evidence type="ECO:0000313" key="3">
    <source>
        <dbReference type="Proteomes" id="UP000046947"/>
    </source>
</evidence>
<protein>
    <submittedName>
        <fullName evidence="2">Uncharacterized protein</fullName>
    </submittedName>
</protein>
<dbReference type="AlphaFoldDB" id="A0A655JI74"/>